<name>A0A1I4TJJ3_9EURY</name>
<dbReference type="Pfam" id="PF01791">
    <property type="entry name" value="DeoC"/>
    <property type="match status" value="1"/>
</dbReference>
<dbReference type="PIRSF" id="PIRSF038992">
    <property type="entry name" value="Aldolase_Ia"/>
    <property type="match status" value="1"/>
</dbReference>
<dbReference type="SUPFAM" id="SSF51569">
    <property type="entry name" value="Aldolase"/>
    <property type="match status" value="1"/>
</dbReference>
<dbReference type="InterPro" id="IPR013785">
    <property type="entry name" value="Aldolase_TIM"/>
</dbReference>
<keyword evidence="3 5" id="KW-0057">Aromatic amino acid biosynthesis</keyword>
<dbReference type="STRING" id="487685.SAMN04488696_2296"/>
<dbReference type="EMBL" id="FOUJ01000005">
    <property type="protein sequence ID" value="SFM76811.1"/>
    <property type="molecule type" value="Genomic_DNA"/>
</dbReference>
<sequence length="264" mass="28041">MSEIGKSVRMERIFDRTTGNAIIIPMDHGVGAGPIKGIIDLPTAVNKVADGGANAVLGHMGLPKHGHRGYGRDVGLIIHLSASTSLGPDPNHKVIVTDIEEAIKVGADAVSIHVNVGADDEAEMLQDMGYVARKCDEWGMPLLAMMYPRGPKVTSEHDVEYVKHAARIGAELGADIVKTNYTGDIDTFKEVVAGCPVPVVIAGGPRMDTERELLEMIHDSLEAGGKGVAIGRNVFQSDDPTKLVSHISKIAHKGMTAEEALNSD</sequence>
<dbReference type="InterPro" id="IPR002915">
    <property type="entry name" value="DeoC/FbaB/LacD_aldolase"/>
</dbReference>
<comment type="subunit">
    <text evidence="5">Homodecamer.</text>
</comment>
<keyword evidence="9" id="KW-1185">Reference proteome</keyword>
<dbReference type="GO" id="GO:0009073">
    <property type="term" value="P:aromatic amino acid family biosynthetic process"/>
    <property type="evidence" value="ECO:0007669"/>
    <property type="project" value="UniProtKB-UniRule"/>
</dbReference>
<dbReference type="OrthoDB" id="50091at2157"/>
<dbReference type="EC" id="2.2.1.10" evidence="5 6"/>
<dbReference type="InterPro" id="IPR041720">
    <property type="entry name" value="FbaB-like"/>
</dbReference>
<evidence type="ECO:0000256" key="5">
    <source>
        <dbReference type="HAMAP-Rule" id="MF_00960"/>
    </source>
</evidence>
<comment type="caution">
    <text evidence="5">Lacks conserved residue(s) required for the propagation of feature annotation.</text>
</comment>
<evidence type="ECO:0000313" key="9">
    <source>
        <dbReference type="Proteomes" id="UP000198535"/>
    </source>
</evidence>
<keyword evidence="4 5" id="KW-0704">Schiff base</keyword>
<dbReference type="GO" id="GO:0004332">
    <property type="term" value="F:fructose-bisphosphate aldolase activity"/>
    <property type="evidence" value="ECO:0007669"/>
    <property type="project" value="InterPro"/>
</dbReference>
<evidence type="ECO:0000256" key="3">
    <source>
        <dbReference type="ARBA" id="ARBA00023141"/>
    </source>
</evidence>
<dbReference type="InterPro" id="IPR050456">
    <property type="entry name" value="DeoC/FbaB_aldolase"/>
</dbReference>
<dbReference type="GO" id="GO:0016836">
    <property type="term" value="F:hydro-lyase activity"/>
    <property type="evidence" value="ECO:0007669"/>
    <property type="project" value="InterPro"/>
</dbReference>
<dbReference type="AlphaFoldDB" id="A0A1I4TJJ3"/>
<evidence type="ECO:0000256" key="1">
    <source>
        <dbReference type="ARBA" id="ARBA00022605"/>
    </source>
</evidence>
<dbReference type="HAMAP" id="MF_00960">
    <property type="entry name" value="ADH_synthase"/>
    <property type="match status" value="1"/>
</dbReference>
<evidence type="ECO:0000256" key="7">
    <source>
        <dbReference type="PIRSR" id="PIRSR038992-1"/>
    </source>
</evidence>
<keyword evidence="1 5" id="KW-0028">Amino-acid biosynthesis</keyword>
<dbReference type="Proteomes" id="UP000198535">
    <property type="component" value="Unassembled WGS sequence"/>
</dbReference>
<reference evidence="9" key="1">
    <citation type="submission" date="2016-10" db="EMBL/GenBank/DDBJ databases">
        <authorList>
            <person name="Varghese N."/>
            <person name="Submissions S."/>
        </authorList>
    </citation>
    <scope>NUCLEOTIDE SEQUENCE [LARGE SCALE GENOMIC DNA]</scope>
    <source>
        <strain evidence="9">Mob M</strain>
    </source>
</reference>
<comment type="function">
    <text evidence="5">Catalyzes a transaldol reaction between 6-deoxy-5-ketofructose 1-phosphate (DKFP) and L-aspartate semialdehyde (ASA) with an elimination of hydroxypyruvaldehyde phosphate to yield 2-amino-3,7-dideoxy-D-threo-hept-6-ulosonate (ADH). Plays a key role in an alternative pathway of the biosynthesis of 3-dehydroquinate (DHQ), which is involved in the canonical pathway for the biosynthesis of aromatic amino acids.</text>
</comment>
<keyword evidence="2 5" id="KW-0808">Transferase</keyword>
<proteinExistence type="inferred from homology"/>
<dbReference type="InterPro" id="IPR010210">
    <property type="entry name" value="ADH_synthase"/>
</dbReference>
<accession>A0A1I4TJJ3</accession>
<evidence type="ECO:0000256" key="4">
    <source>
        <dbReference type="ARBA" id="ARBA00023270"/>
    </source>
</evidence>
<feature type="active site" description="Schiff-base intermediate with dihydroxyacetone-P" evidence="7">
    <location>
        <position position="178"/>
    </location>
</feature>
<evidence type="ECO:0000313" key="8">
    <source>
        <dbReference type="EMBL" id="SFM76811.1"/>
    </source>
</evidence>
<dbReference type="SMART" id="SM01133">
    <property type="entry name" value="DeoC"/>
    <property type="match status" value="1"/>
</dbReference>
<feature type="active site" description="Proton donor" evidence="5 7">
    <location>
        <position position="147"/>
    </location>
</feature>
<dbReference type="NCBIfam" id="TIGR01949">
    <property type="entry name" value="ADH_synth"/>
    <property type="match status" value="1"/>
</dbReference>
<dbReference type="CDD" id="cd00958">
    <property type="entry name" value="DhnA"/>
    <property type="match status" value="1"/>
</dbReference>
<gene>
    <name evidence="5" type="primary">aroA'</name>
    <name evidence="8" type="ORF">SAMN04488696_2296</name>
</gene>
<feature type="active site" description="Schiff-base intermediate with substrate" evidence="5">
    <location>
        <position position="178"/>
    </location>
</feature>
<feature type="binding site" evidence="5">
    <location>
        <begin position="147"/>
        <end position="149"/>
    </location>
    <ligand>
        <name>1-deoxy-D-threo-hexo-2,5-diulose 6-phosphate</name>
        <dbReference type="ChEBI" id="CHEBI:58861"/>
    </ligand>
</feature>
<dbReference type="PANTHER" id="PTHR47916:SF1">
    <property type="entry name" value="3-HYDROXY-5-PHOSPHONOOXYPENTANE-2,4-DIONE THIOLASE"/>
    <property type="match status" value="1"/>
</dbReference>
<dbReference type="RefSeq" id="WP_091937053.1">
    <property type="nucleotide sequence ID" value="NZ_FOUJ01000005.1"/>
</dbReference>
<dbReference type="Gene3D" id="3.20.20.70">
    <property type="entry name" value="Aldolase class I"/>
    <property type="match status" value="1"/>
</dbReference>
<evidence type="ECO:0000256" key="6">
    <source>
        <dbReference type="NCBIfam" id="TIGR01949"/>
    </source>
</evidence>
<feature type="binding site" evidence="5">
    <location>
        <begin position="231"/>
        <end position="232"/>
    </location>
    <ligand>
        <name>1-deoxy-D-threo-hexo-2,5-diulose 6-phosphate</name>
        <dbReference type="ChEBI" id="CHEBI:58861"/>
    </ligand>
</feature>
<feature type="binding site" evidence="5">
    <location>
        <begin position="203"/>
        <end position="204"/>
    </location>
    <ligand>
        <name>1-deoxy-D-threo-hexo-2,5-diulose 6-phosphate</name>
        <dbReference type="ChEBI" id="CHEBI:58861"/>
    </ligand>
</feature>
<dbReference type="GO" id="GO:0016744">
    <property type="term" value="F:transketolase or transaldolase activity"/>
    <property type="evidence" value="ECO:0007669"/>
    <property type="project" value="UniProtKB-UniRule"/>
</dbReference>
<organism evidence="8 9">
    <name type="scientific">Methanolobus profundi</name>
    <dbReference type="NCBI Taxonomy" id="487685"/>
    <lineage>
        <taxon>Archaea</taxon>
        <taxon>Methanobacteriati</taxon>
        <taxon>Methanobacteriota</taxon>
        <taxon>Stenosarchaea group</taxon>
        <taxon>Methanomicrobia</taxon>
        <taxon>Methanosarcinales</taxon>
        <taxon>Methanosarcinaceae</taxon>
        <taxon>Methanolobus</taxon>
    </lineage>
</organism>
<feature type="active site" description="Proton acceptor" evidence="5">
    <location>
        <position position="27"/>
    </location>
</feature>
<protein>
    <recommendedName>
        <fullName evidence="5 6">2-amino-3,7-dideoxy-D-threo-hept-6-ulosonate synthase</fullName>
        <shortName evidence="5">ADH synthase</shortName>
        <shortName evidence="5">ADHS</shortName>
        <shortName evidence="5">ADTH synthase</shortName>
        <ecNumber evidence="5 6">2.2.1.10</ecNumber>
    </recommendedName>
</protein>
<dbReference type="NCBIfam" id="NF005556">
    <property type="entry name" value="PRK07226.1"/>
    <property type="match status" value="1"/>
</dbReference>
<comment type="similarity">
    <text evidence="5">Belongs to the DeoC/FbaB aldolase family. ADHS subfamily.</text>
</comment>
<evidence type="ECO:0000256" key="2">
    <source>
        <dbReference type="ARBA" id="ARBA00022679"/>
    </source>
</evidence>
<dbReference type="GO" id="GO:0008652">
    <property type="term" value="P:amino acid biosynthetic process"/>
    <property type="evidence" value="ECO:0007669"/>
    <property type="project" value="UniProtKB-KW"/>
</dbReference>
<dbReference type="PANTHER" id="PTHR47916">
    <property type="entry name" value="FRUCTOSE-BISPHOSPHATE ALDOLASE CLASS 1"/>
    <property type="match status" value="1"/>
</dbReference>
<comment type="catalytic activity">
    <reaction evidence="5">
        <text>1-deoxy-D-threo-hexo-2,5-diulose 6-phosphate + L-aspartate 4-semialdehyde = 2,3-dioxopropyl phosphate + 2-amino-2,3,7-trideoxy-D-lyxo-hept-6-ulosonate</text>
        <dbReference type="Rhea" id="RHEA:25952"/>
        <dbReference type="ChEBI" id="CHEBI:58859"/>
        <dbReference type="ChEBI" id="CHEBI:58860"/>
        <dbReference type="ChEBI" id="CHEBI:58861"/>
        <dbReference type="ChEBI" id="CHEBI:537519"/>
        <dbReference type="EC" id="2.2.1.10"/>
    </reaction>
</comment>